<comment type="similarity">
    <text evidence="1">Belongs to the ADP-ribosylglycohydrolase family.</text>
</comment>
<keyword evidence="3" id="KW-0460">Magnesium</keyword>
<name>A0A6S6TXV3_9BACT</name>
<dbReference type="EMBL" id="CACVAZ010000174">
    <property type="protein sequence ID" value="CAA6824235.1"/>
    <property type="molecule type" value="Genomic_DNA"/>
</dbReference>
<evidence type="ECO:0000256" key="3">
    <source>
        <dbReference type="PIRSR" id="PIRSR605502-1"/>
    </source>
</evidence>
<dbReference type="InterPro" id="IPR005502">
    <property type="entry name" value="Ribosyl_crysJ1"/>
</dbReference>
<dbReference type="InterPro" id="IPR050792">
    <property type="entry name" value="ADP-ribosylglycohydrolase"/>
</dbReference>
<dbReference type="Gene3D" id="1.10.4080.10">
    <property type="entry name" value="ADP-ribosylation/Crystallin J1"/>
    <property type="match status" value="1"/>
</dbReference>
<dbReference type="PANTHER" id="PTHR16222">
    <property type="entry name" value="ADP-RIBOSYLGLYCOHYDROLASE"/>
    <property type="match status" value="1"/>
</dbReference>
<dbReference type="SUPFAM" id="SSF101478">
    <property type="entry name" value="ADP-ribosylglycohydrolase"/>
    <property type="match status" value="1"/>
</dbReference>
<dbReference type="GO" id="GO:0046872">
    <property type="term" value="F:metal ion binding"/>
    <property type="evidence" value="ECO:0007669"/>
    <property type="project" value="UniProtKB-KW"/>
</dbReference>
<keyword evidence="3" id="KW-0479">Metal-binding</keyword>
<accession>A0A6S6TXV3</accession>
<comment type="cofactor">
    <cofactor evidence="3">
        <name>Mg(2+)</name>
        <dbReference type="ChEBI" id="CHEBI:18420"/>
    </cofactor>
    <text evidence="3">Binds 2 magnesium ions per subunit.</text>
</comment>
<dbReference type="PANTHER" id="PTHR16222:SF24">
    <property type="entry name" value="ADP-RIBOSYLHYDROLASE ARH3"/>
    <property type="match status" value="1"/>
</dbReference>
<dbReference type="InterPro" id="IPR036705">
    <property type="entry name" value="Ribosyl_crysJ1_sf"/>
</dbReference>
<proteinExistence type="inferred from homology"/>
<sequence>MKEDKLKGLMWGSLLGDAYSLGGHWVYDQNELNNSQLNFKGLNNPLSSYHLEKKAGDFTHYGDQTVWLLEHINHAKIYEPYEYSQVWQKKMSNYKGYVDGASKESLGNLNNGASFMSAGSNSQDLSVIGRHAPIIFSISNMDDIVDFVKFHTCLTHMSKEMLDASKYIVEITLAMLYDLDLESTLKERAKFYGEVVEAEVKKAFELRDMPTNEAINTLGASCGMQGALASTIHLLLNYHDDFDALLKVNVLAGGDSSARAMVAGMIVGARYGFEAIKPSWIEEINDYERLNGFIG</sequence>
<feature type="binding site" evidence="3">
    <location>
        <position position="255"/>
    </location>
    <ligand>
        <name>Mg(2+)</name>
        <dbReference type="ChEBI" id="CHEBI:18420"/>
        <label>1</label>
    </ligand>
</feature>
<evidence type="ECO:0000256" key="1">
    <source>
        <dbReference type="ARBA" id="ARBA00010702"/>
    </source>
</evidence>
<dbReference type="AlphaFoldDB" id="A0A6S6TXV3"/>
<feature type="binding site" evidence="3">
    <location>
        <position position="59"/>
    </location>
    <ligand>
        <name>Mg(2+)</name>
        <dbReference type="ChEBI" id="CHEBI:18420"/>
        <label>1</label>
    </ligand>
</feature>
<reference evidence="4" key="1">
    <citation type="submission" date="2020-01" db="EMBL/GenBank/DDBJ databases">
        <authorList>
            <person name="Meier V. D."/>
            <person name="Meier V D."/>
        </authorList>
    </citation>
    <scope>NUCLEOTIDE SEQUENCE</scope>
    <source>
        <strain evidence="4">HLG_WM_MAG_02</strain>
    </source>
</reference>
<evidence type="ECO:0000313" key="4">
    <source>
        <dbReference type="EMBL" id="CAA6824235.1"/>
    </source>
</evidence>
<organism evidence="4">
    <name type="scientific">uncultured Sulfurovum sp</name>
    <dbReference type="NCBI Taxonomy" id="269237"/>
    <lineage>
        <taxon>Bacteria</taxon>
        <taxon>Pseudomonadati</taxon>
        <taxon>Campylobacterota</taxon>
        <taxon>Epsilonproteobacteria</taxon>
        <taxon>Campylobacterales</taxon>
        <taxon>Sulfurovaceae</taxon>
        <taxon>Sulfurovum</taxon>
        <taxon>environmental samples</taxon>
    </lineage>
</organism>
<dbReference type="GO" id="GO:0016787">
    <property type="term" value="F:hydrolase activity"/>
    <property type="evidence" value="ECO:0007669"/>
    <property type="project" value="UniProtKB-KW"/>
</dbReference>
<gene>
    <name evidence="4" type="ORF">HELGO_WM23187</name>
</gene>
<protein>
    <submittedName>
        <fullName evidence="4">ADP-ribosylglycohydrolase</fullName>
    </submittedName>
</protein>
<keyword evidence="2 4" id="KW-0378">Hydrolase</keyword>
<dbReference type="Pfam" id="PF03747">
    <property type="entry name" value="ADP_ribosyl_GH"/>
    <property type="match status" value="1"/>
</dbReference>
<evidence type="ECO:0000256" key="2">
    <source>
        <dbReference type="ARBA" id="ARBA00022801"/>
    </source>
</evidence>